<evidence type="ECO:0000256" key="1">
    <source>
        <dbReference type="SAM" id="SignalP"/>
    </source>
</evidence>
<keyword evidence="3" id="KW-1185">Reference proteome</keyword>
<evidence type="ECO:0000313" key="3">
    <source>
        <dbReference type="Proteomes" id="UP000321580"/>
    </source>
</evidence>
<reference evidence="2 3" key="1">
    <citation type="submission" date="2019-08" db="EMBL/GenBank/DDBJ databases">
        <title>Genome of Phaeodactylibacter luteus.</title>
        <authorList>
            <person name="Bowman J.P."/>
        </authorList>
    </citation>
    <scope>NUCLEOTIDE SEQUENCE [LARGE SCALE GENOMIC DNA]</scope>
    <source>
        <strain evidence="2 3">KCTC 42180</strain>
    </source>
</reference>
<dbReference type="Proteomes" id="UP000321580">
    <property type="component" value="Unassembled WGS sequence"/>
</dbReference>
<protein>
    <submittedName>
        <fullName evidence="2">Uncharacterized protein</fullName>
    </submittedName>
</protein>
<keyword evidence="1" id="KW-0732">Signal</keyword>
<dbReference type="OrthoDB" id="9820963at2"/>
<gene>
    <name evidence="2" type="ORF">FRY97_13100</name>
</gene>
<dbReference type="RefSeq" id="WP_147167997.1">
    <property type="nucleotide sequence ID" value="NZ_VOOR01000026.1"/>
</dbReference>
<sequence length="413" mass="46102">MRYAYALLFFLLSFMAAGAQPVELTIAKERLASEGLKAVMVSNQYGVLRYFAFAKSLERDSNFTFSVRRRIGEQLALTFVNEVEDGGYYSFRNTTYANLQDGAVIGQPSPFMTDATTYRPVEVNIAGVEGVEEFTMFGPQGRRPEYRVNKGILRIRGFQADSTGLFMAMRFPGEQRFRHFVSNMTADNQFSLSTEGLGEAVLRGRMGLPAKAEWKGTIRGWKNGQPFYLYNSAQQSRGATDTVDYLLPGGVNFDSITYFLAGLEDAGMAFYGSAAANLPSHIDGFPFEPGFESVESKGFRFSTAAEKGGFFAISYYYSMGEGKPLPSWHIWGELPKEGDVDFILPDLPVELYEMLPELEEVARPIAVDKNSFRLSREPSGYQFGLAPAALEDLAFRLHNGLQARRSLKMLVEQ</sequence>
<name>A0A5C6RMS4_9BACT</name>
<accession>A0A5C6RMS4</accession>
<organism evidence="2 3">
    <name type="scientific">Phaeodactylibacter luteus</name>
    <dbReference type="NCBI Taxonomy" id="1564516"/>
    <lineage>
        <taxon>Bacteria</taxon>
        <taxon>Pseudomonadati</taxon>
        <taxon>Bacteroidota</taxon>
        <taxon>Saprospiria</taxon>
        <taxon>Saprospirales</taxon>
        <taxon>Haliscomenobacteraceae</taxon>
        <taxon>Phaeodactylibacter</taxon>
    </lineage>
</organism>
<dbReference type="EMBL" id="VOOR01000026">
    <property type="protein sequence ID" value="TXB62672.1"/>
    <property type="molecule type" value="Genomic_DNA"/>
</dbReference>
<dbReference type="AlphaFoldDB" id="A0A5C6RMS4"/>
<feature type="chain" id="PRO_5022723569" evidence="1">
    <location>
        <begin position="20"/>
        <end position="413"/>
    </location>
</feature>
<comment type="caution">
    <text evidence="2">The sequence shown here is derived from an EMBL/GenBank/DDBJ whole genome shotgun (WGS) entry which is preliminary data.</text>
</comment>
<feature type="signal peptide" evidence="1">
    <location>
        <begin position="1"/>
        <end position="19"/>
    </location>
</feature>
<evidence type="ECO:0000313" key="2">
    <source>
        <dbReference type="EMBL" id="TXB62672.1"/>
    </source>
</evidence>
<proteinExistence type="predicted"/>